<dbReference type="PATRIC" id="fig|1227275.3.peg.1350"/>
<feature type="coiled-coil region" evidence="1">
    <location>
        <begin position="224"/>
        <end position="262"/>
    </location>
</feature>
<gene>
    <name evidence="4" type="ORF">HMPREF1557_01513</name>
</gene>
<feature type="transmembrane region" description="Helical" evidence="2">
    <location>
        <begin position="282"/>
        <end position="306"/>
    </location>
</feature>
<reference evidence="4 5" key="1">
    <citation type="submission" date="2013-06" db="EMBL/GenBank/DDBJ databases">
        <authorList>
            <person name="Weinstock G."/>
            <person name="Sodergren E."/>
            <person name="Lobos E.A."/>
            <person name="Fulton L."/>
            <person name="Fulton R."/>
            <person name="Courtney L."/>
            <person name="Fronick C."/>
            <person name="O'Laughlin M."/>
            <person name="Godfrey J."/>
            <person name="Wilson R.M."/>
            <person name="Miner T."/>
            <person name="Farmer C."/>
            <person name="Delehaunty K."/>
            <person name="Cordes M."/>
            <person name="Minx P."/>
            <person name="Tomlinson C."/>
            <person name="Chen J."/>
            <person name="Wollam A."/>
            <person name="Pepin K.H."/>
            <person name="Bhonagiri V."/>
            <person name="Zhang X."/>
            <person name="Warren W."/>
            <person name="Mitreva M."/>
            <person name="Mardis E.R."/>
            <person name="Wilson R.K."/>
        </authorList>
    </citation>
    <scope>NUCLEOTIDE SEQUENCE [LARGE SCALE GENOMIC DNA]</scope>
    <source>
        <strain evidence="4 5">W1703</strain>
    </source>
</reference>
<evidence type="ECO:0000259" key="3">
    <source>
        <dbReference type="Pfam" id="PF19658"/>
    </source>
</evidence>
<sequence length="413" mass="48941">MDSKIRFEIEVDDDYSINYEKKQLTFIELERISKRNLKFWESIEVDNISSDFTSNWNSLNSRVEEIRTHLSELEELNHNGITSFIYQKYSNTYSDNGLVIYRVPISSPIDTDKSFRKIKRFIEYYLKYSDSNLRGALRNFISLSKNPQLYGEKFSSSCDYNYYPALYLMKQEFGKIKDDIADFDSEVLVPLHQKLDDISQSADESSNEITQFFEDENSKIQSQVELQEQYLNNFTENMEKWEEEKENKLRELEETYKNKLQLEEPEKLWNLRAENYRKKAKFWTYFLVGASIMLALIFSMLVWFLYEFPLDISKKIPFLSQSFFVVAIISFFIYIIRILVKLSMSNNHLAIEYEQKAAMTRFFQALTYDGESINENERLIIINSLFNKVDTGLVKTDGVEMENMLAILAKNLK</sequence>
<dbReference type="Pfam" id="PF19658">
    <property type="entry name" value="DUF6161"/>
    <property type="match status" value="1"/>
</dbReference>
<evidence type="ECO:0000256" key="1">
    <source>
        <dbReference type="SAM" id="Coils"/>
    </source>
</evidence>
<keyword evidence="2" id="KW-0812">Transmembrane</keyword>
<protein>
    <recommendedName>
        <fullName evidence="3">DUF6161 domain-containing protein</fullName>
    </recommendedName>
</protein>
<organism evidence="4 5">
    <name type="scientific">Streptococcus sobrinus W1703</name>
    <dbReference type="NCBI Taxonomy" id="1227275"/>
    <lineage>
        <taxon>Bacteria</taxon>
        <taxon>Bacillati</taxon>
        <taxon>Bacillota</taxon>
        <taxon>Bacilli</taxon>
        <taxon>Lactobacillales</taxon>
        <taxon>Streptococcaceae</taxon>
        <taxon>Streptococcus</taxon>
    </lineage>
</organism>
<feature type="domain" description="DUF6161" evidence="3">
    <location>
        <begin position="197"/>
        <end position="398"/>
    </location>
</feature>
<name>U2J3K8_9STRE</name>
<dbReference type="EMBL" id="AWVA01000091">
    <property type="protein sequence ID" value="ERJ74617.1"/>
    <property type="molecule type" value="Genomic_DNA"/>
</dbReference>
<evidence type="ECO:0000256" key="2">
    <source>
        <dbReference type="SAM" id="Phobius"/>
    </source>
</evidence>
<feature type="transmembrane region" description="Helical" evidence="2">
    <location>
        <begin position="318"/>
        <end position="340"/>
    </location>
</feature>
<evidence type="ECO:0000313" key="5">
    <source>
        <dbReference type="Proteomes" id="UP000016617"/>
    </source>
</evidence>
<dbReference type="AlphaFoldDB" id="U2J3K8"/>
<dbReference type="Proteomes" id="UP000016617">
    <property type="component" value="Unassembled WGS sequence"/>
</dbReference>
<dbReference type="HOGENOM" id="CLU_665524_0_0_9"/>
<proteinExistence type="predicted"/>
<accession>U2J3K8</accession>
<keyword evidence="1" id="KW-0175">Coiled coil</keyword>
<evidence type="ECO:0000313" key="4">
    <source>
        <dbReference type="EMBL" id="ERJ74617.1"/>
    </source>
</evidence>
<keyword evidence="2" id="KW-1133">Transmembrane helix</keyword>
<dbReference type="InterPro" id="IPR046159">
    <property type="entry name" value="DUF6161"/>
</dbReference>
<comment type="caution">
    <text evidence="4">The sequence shown here is derived from an EMBL/GenBank/DDBJ whole genome shotgun (WGS) entry which is preliminary data.</text>
</comment>
<keyword evidence="2" id="KW-0472">Membrane</keyword>